<dbReference type="InterPro" id="IPR036771">
    <property type="entry name" value="ATPsynth_dsu/esu_N"/>
</dbReference>
<dbReference type="PANTHER" id="PTHR13822">
    <property type="entry name" value="ATP SYNTHASE DELTA/EPSILON CHAIN"/>
    <property type="match status" value="1"/>
</dbReference>
<dbReference type="SUPFAM" id="SSF51344">
    <property type="entry name" value="Epsilon subunit of F1F0-ATP synthase N-terminal domain"/>
    <property type="match status" value="1"/>
</dbReference>
<dbReference type="GO" id="GO:0046933">
    <property type="term" value="F:proton-transporting ATP synthase activity, rotational mechanism"/>
    <property type="evidence" value="ECO:0007669"/>
    <property type="project" value="UniProtKB-UniRule"/>
</dbReference>
<keyword evidence="4 8" id="KW-0406">Ion transport</keyword>
<comment type="subcellular location">
    <subcellularLocation>
        <location evidence="1 8">Cell membrane</location>
        <topology evidence="1 8">Peripheral membrane protein</topology>
    </subcellularLocation>
</comment>
<keyword evidence="8" id="KW-1003">Cell membrane</keyword>
<dbReference type="HAMAP" id="MF_00530">
    <property type="entry name" value="ATP_synth_epsil_bac"/>
    <property type="match status" value="1"/>
</dbReference>
<feature type="domain" description="ATP synthase F1 complex delta/epsilon subunit N-terminal" evidence="10">
    <location>
        <begin position="3"/>
        <end position="77"/>
    </location>
</feature>
<evidence type="ECO:0000313" key="11">
    <source>
        <dbReference type="EMBL" id="NMW65747.1"/>
    </source>
</evidence>
<evidence type="ECO:0000259" key="10">
    <source>
        <dbReference type="Pfam" id="PF02823"/>
    </source>
</evidence>
<dbReference type="GO" id="GO:0005524">
    <property type="term" value="F:ATP binding"/>
    <property type="evidence" value="ECO:0007669"/>
    <property type="project" value="UniProtKB-UniRule"/>
</dbReference>
<keyword evidence="8" id="KW-0375">Hydrogen ion transport</keyword>
<evidence type="ECO:0000256" key="3">
    <source>
        <dbReference type="ARBA" id="ARBA00022448"/>
    </source>
</evidence>
<evidence type="ECO:0000256" key="1">
    <source>
        <dbReference type="ARBA" id="ARBA00004202"/>
    </source>
</evidence>
<evidence type="ECO:0000256" key="9">
    <source>
        <dbReference type="RuleBase" id="RU003656"/>
    </source>
</evidence>
<dbReference type="PANTHER" id="PTHR13822:SF10">
    <property type="entry name" value="ATP SYNTHASE EPSILON CHAIN, CHLOROPLASTIC"/>
    <property type="match status" value="1"/>
</dbReference>
<keyword evidence="3 8" id="KW-0813">Transport</keyword>
<dbReference type="Proteomes" id="UP000578252">
    <property type="component" value="Unassembled WGS sequence"/>
</dbReference>
<dbReference type="EMBL" id="JABCUR010000009">
    <property type="protein sequence ID" value="NMW65747.1"/>
    <property type="molecule type" value="Genomic_DNA"/>
</dbReference>
<evidence type="ECO:0000256" key="4">
    <source>
        <dbReference type="ARBA" id="ARBA00023065"/>
    </source>
</evidence>
<dbReference type="Gene3D" id="2.60.15.10">
    <property type="entry name" value="F0F1 ATP synthase delta/epsilon subunit, N-terminal"/>
    <property type="match status" value="1"/>
</dbReference>
<evidence type="ECO:0000256" key="2">
    <source>
        <dbReference type="ARBA" id="ARBA00005712"/>
    </source>
</evidence>
<dbReference type="OrthoDB" id="9791445at2"/>
<dbReference type="InterPro" id="IPR020546">
    <property type="entry name" value="ATP_synth_F1_dsu/esu_N"/>
</dbReference>
<organism evidence="11 12">
    <name type="scientific">Mobiluncus mulieris</name>
    <dbReference type="NCBI Taxonomy" id="2052"/>
    <lineage>
        <taxon>Bacteria</taxon>
        <taxon>Bacillati</taxon>
        <taxon>Actinomycetota</taxon>
        <taxon>Actinomycetes</taxon>
        <taxon>Actinomycetales</taxon>
        <taxon>Actinomycetaceae</taxon>
        <taxon>Mobiluncus</taxon>
    </lineage>
</organism>
<dbReference type="NCBIfam" id="NF009977">
    <property type="entry name" value="PRK13442.1"/>
    <property type="match status" value="1"/>
</dbReference>
<accession>A0A2X1SH57</accession>
<proteinExistence type="inferred from homology"/>
<sequence>MSLKVAVVDRAHTLFQGEAHQVVVPAANGDLGILPGHQPLLVVLRPGKVRVTSNGKTQELAVTSGFASVDNNAVTVVLGSDLSESDNGSGAPRDALSAPPNASGE</sequence>
<dbReference type="InterPro" id="IPR001469">
    <property type="entry name" value="ATP_synth_F1_dsu/esu"/>
</dbReference>
<reference evidence="11 12" key="1">
    <citation type="submission" date="2020-04" db="EMBL/GenBank/DDBJ databases">
        <title>Antimicrobial susceptibility and clonality of vaginal-derived multi-drug resistant Mobiluncus isolates in China.</title>
        <authorList>
            <person name="Zhang X."/>
        </authorList>
    </citation>
    <scope>NUCLEOTIDE SEQUENCE [LARGE SCALE GENOMIC DNA]</scope>
    <source>
        <strain evidence="11 12">13</strain>
    </source>
</reference>
<keyword evidence="5 8" id="KW-0472">Membrane</keyword>
<evidence type="ECO:0000256" key="5">
    <source>
        <dbReference type="ARBA" id="ARBA00023136"/>
    </source>
</evidence>
<evidence type="ECO:0000256" key="7">
    <source>
        <dbReference type="ARBA" id="ARBA00023310"/>
    </source>
</evidence>
<evidence type="ECO:0000256" key="8">
    <source>
        <dbReference type="HAMAP-Rule" id="MF_00530"/>
    </source>
</evidence>
<dbReference type="NCBIfam" id="TIGR01216">
    <property type="entry name" value="ATP_synt_epsi"/>
    <property type="match status" value="1"/>
</dbReference>
<evidence type="ECO:0000256" key="6">
    <source>
        <dbReference type="ARBA" id="ARBA00023196"/>
    </source>
</evidence>
<dbReference type="RefSeq" id="WP_004011678.1">
    <property type="nucleotide sequence ID" value="NZ_CAMXYF010000007.1"/>
</dbReference>
<comment type="subunit">
    <text evidence="8 9">F-type ATPases have 2 components, CF(1) - the catalytic core - and CF(0) - the membrane proton channel. CF(1) has five subunits: alpha(3), beta(3), gamma(1), delta(1), epsilon(1). CF(0) has three main subunits: a, b and c.</text>
</comment>
<dbReference type="AlphaFoldDB" id="A0A2X1SH57"/>
<protein>
    <recommendedName>
        <fullName evidence="8">ATP synthase epsilon chain</fullName>
    </recommendedName>
    <alternativeName>
        <fullName evidence="8">ATP synthase F1 sector epsilon subunit</fullName>
    </alternativeName>
    <alternativeName>
        <fullName evidence="8">F-ATPase epsilon subunit</fullName>
    </alternativeName>
</protein>
<dbReference type="Pfam" id="PF02823">
    <property type="entry name" value="ATP-synt_DE_N"/>
    <property type="match status" value="1"/>
</dbReference>
<dbReference type="GO" id="GO:0045259">
    <property type="term" value="C:proton-transporting ATP synthase complex"/>
    <property type="evidence" value="ECO:0007669"/>
    <property type="project" value="UniProtKB-KW"/>
</dbReference>
<comment type="caution">
    <text evidence="11">The sequence shown here is derived from an EMBL/GenBank/DDBJ whole genome shotgun (WGS) entry which is preliminary data.</text>
</comment>
<comment type="similarity">
    <text evidence="2 8 9">Belongs to the ATPase epsilon chain family.</text>
</comment>
<dbReference type="GO" id="GO:0005886">
    <property type="term" value="C:plasma membrane"/>
    <property type="evidence" value="ECO:0007669"/>
    <property type="project" value="UniProtKB-SubCell"/>
</dbReference>
<dbReference type="CDD" id="cd12152">
    <property type="entry name" value="F1-ATPase_delta"/>
    <property type="match status" value="1"/>
</dbReference>
<gene>
    <name evidence="8" type="primary">atpC</name>
    <name evidence="11" type="ORF">HHJ78_09535</name>
</gene>
<keyword evidence="6 8" id="KW-0139">CF(1)</keyword>
<name>A0A2X1SH57_9ACTO</name>
<evidence type="ECO:0000313" key="12">
    <source>
        <dbReference type="Proteomes" id="UP000578252"/>
    </source>
</evidence>
<keyword evidence="7 8" id="KW-0066">ATP synthesis</keyword>
<comment type="function">
    <text evidence="8">Produces ATP from ADP in the presence of a proton gradient across the membrane.</text>
</comment>